<evidence type="ECO:0000313" key="8">
    <source>
        <dbReference type="Proteomes" id="UP000809243"/>
    </source>
</evidence>
<dbReference type="EMBL" id="JAFGDB010000053">
    <property type="protein sequence ID" value="MBN2067462.1"/>
    <property type="molecule type" value="Genomic_DNA"/>
</dbReference>
<comment type="subcellular location">
    <subcellularLocation>
        <location evidence="1">Endoplasmic reticulum</location>
    </subcellularLocation>
</comment>
<evidence type="ECO:0000256" key="5">
    <source>
        <dbReference type="ARBA" id="ARBA00022824"/>
    </source>
</evidence>
<dbReference type="SUPFAM" id="SSF53756">
    <property type="entry name" value="UDP-Glycosyltransferase/glycogen phosphorylase"/>
    <property type="match status" value="1"/>
</dbReference>
<dbReference type="GO" id="GO:0016758">
    <property type="term" value="F:hexosyltransferase activity"/>
    <property type="evidence" value="ECO:0007669"/>
    <property type="project" value="InterPro"/>
</dbReference>
<comment type="caution">
    <text evidence="7">The sequence shown here is derived from an EMBL/GenBank/DDBJ whole genome shotgun (WGS) entry which is preliminary data.</text>
</comment>
<dbReference type="Pfam" id="PF04101">
    <property type="entry name" value="Glyco_tran_28_C"/>
    <property type="match status" value="1"/>
</dbReference>
<name>A0A938YWL5_9ARCH</name>
<dbReference type="AlphaFoldDB" id="A0A938YWL5"/>
<keyword evidence="4" id="KW-0808">Transferase</keyword>
<dbReference type="NCBIfam" id="NF041548">
    <property type="entry name" value="PssE"/>
    <property type="match status" value="1"/>
</dbReference>
<protein>
    <submittedName>
        <fullName evidence="7">Beta-1,4-galactosyltransferase</fullName>
    </submittedName>
</protein>
<dbReference type="InterPro" id="IPR048097">
    <property type="entry name" value="Cps14G-like"/>
</dbReference>
<comment type="similarity">
    <text evidence="2">Belongs to the glycosyltransferase 28 family.</text>
</comment>
<dbReference type="Proteomes" id="UP000809243">
    <property type="component" value="Unassembled WGS sequence"/>
</dbReference>
<proteinExistence type="inferred from homology"/>
<keyword evidence="5" id="KW-0256">Endoplasmic reticulum</keyword>
<keyword evidence="3" id="KW-0328">Glycosyltransferase</keyword>
<evidence type="ECO:0000256" key="2">
    <source>
        <dbReference type="ARBA" id="ARBA00006962"/>
    </source>
</evidence>
<evidence type="ECO:0000256" key="3">
    <source>
        <dbReference type="ARBA" id="ARBA00022676"/>
    </source>
</evidence>
<reference evidence="7" key="1">
    <citation type="submission" date="2021-01" db="EMBL/GenBank/DDBJ databases">
        <title>Active Sulfur Cycling in an Early Earth Analoge.</title>
        <authorList>
            <person name="Hahn C.R."/>
            <person name="Youssef N.H."/>
            <person name="Elshahed M."/>
        </authorList>
    </citation>
    <scope>NUCLEOTIDE SEQUENCE</scope>
    <source>
        <strain evidence="7">Zod_Metabat.1151</strain>
    </source>
</reference>
<organism evidence="7 8">
    <name type="scientific">Candidatus Iainarchaeum sp</name>
    <dbReference type="NCBI Taxonomy" id="3101447"/>
    <lineage>
        <taxon>Archaea</taxon>
        <taxon>Candidatus Iainarchaeota</taxon>
        <taxon>Candidatus Iainarchaeia</taxon>
        <taxon>Candidatus Iainarchaeales</taxon>
        <taxon>Candidatus Iainarchaeaceae</taxon>
        <taxon>Candidatus Iainarchaeum</taxon>
    </lineage>
</organism>
<dbReference type="InterPro" id="IPR007235">
    <property type="entry name" value="Glyco_trans_28_C"/>
</dbReference>
<evidence type="ECO:0000256" key="4">
    <source>
        <dbReference type="ARBA" id="ARBA00022679"/>
    </source>
</evidence>
<dbReference type="GO" id="GO:0006488">
    <property type="term" value="P:dolichol-linked oligosaccharide biosynthetic process"/>
    <property type="evidence" value="ECO:0007669"/>
    <property type="project" value="InterPro"/>
</dbReference>
<feature type="domain" description="Glycosyl transferase family 28 C-terminal" evidence="6">
    <location>
        <begin position="5"/>
        <end position="151"/>
    </location>
</feature>
<evidence type="ECO:0000259" key="6">
    <source>
        <dbReference type="Pfam" id="PF04101"/>
    </source>
</evidence>
<dbReference type="PANTHER" id="PTHR12867">
    <property type="entry name" value="GLYCOSYL TRANSFERASE-RELATED"/>
    <property type="match status" value="1"/>
</dbReference>
<dbReference type="PANTHER" id="PTHR12867:SF6">
    <property type="entry name" value="N-ACETYLGLUCOSAMINYLDIPHOSPHODOLICHOL N-ACETYLGLUCOSAMINYLTRANSFERASE"/>
    <property type="match status" value="1"/>
</dbReference>
<evidence type="ECO:0000313" key="7">
    <source>
        <dbReference type="EMBL" id="MBN2067462.1"/>
    </source>
</evidence>
<sequence>MKQKIFVSVGTHPQGFNRLIGKLDEIVPCLAAEVFAQTGNSGYEPKNFPFKKFLTEKEFQGKVLQADIVISHGGAGTIINSMLQGKKLIVVPRLKAFSEHTNDHQLDLAKALEQEGKCIAVFGIKSLGKAIESAKAFKPRIASTKENLIREIKEFIEAA</sequence>
<dbReference type="InterPro" id="IPR039042">
    <property type="entry name" value="Alg13-like"/>
</dbReference>
<accession>A0A938YWL5</accession>
<gene>
    <name evidence="7" type="ORF">JW744_03270</name>
</gene>
<evidence type="ECO:0000256" key="1">
    <source>
        <dbReference type="ARBA" id="ARBA00004240"/>
    </source>
</evidence>
<dbReference type="Gene3D" id="3.40.50.2000">
    <property type="entry name" value="Glycogen Phosphorylase B"/>
    <property type="match status" value="1"/>
</dbReference>